<organism evidence="1 2">
    <name type="scientific">Lindgomyces ingoldianus</name>
    <dbReference type="NCBI Taxonomy" id="673940"/>
    <lineage>
        <taxon>Eukaryota</taxon>
        <taxon>Fungi</taxon>
        <taxon>Dikarya</taxon>
        <taxon>Ascomycota</taxon>
        <taxon>Pezizomycotina</taxon>
        <taxon>Dothideomycetes</taxon>
        <taxon>Pleosporomycetidae</taxon>
        <taxon>Pleosporales</taxon>
        <taxon>Lindgomycetaceae</taxon>
        <taxon>Lindgomyces</taxon>
    </lineage>
</organism>
<evidence type="ECO:0000313" key="2">
    <source>
        <dbReference type="Proteomes" id="UP000799755"/>
    </source>
</evidence>
<reference evidence="1" key="1">
    <citation type="journal article" date="2020" name="Stud. Mycol.">
        <title>101 Dothideomycetes genomes: a test case for predicting lifestyles and emergence of pathogens.</title>
        <authorList>
            <person name="Haridas S."/>
            <person name="Albert R."/>
            <person name="Binder M."/>
            <person name="Bloem J."/>
            <person name="Labutti K."/>
            <person name="Salamov A."/>
            <person name="Andreopoulos B."/>
            <person name="Baker S."/>
            <person name="Barry K."/>
            <person name="Bills G."/>
            <person name="Bluhm B."/>
            <person name="Cannon C."/>
            <person name="Castanera R."/>
            <person name="Culley D."/>
            <person name="Daum C."/>
            <person name="Ezra D."/>
            <person name="Gonzalez J."/>
            <person name="Henrissat B."/>
            <person name="Kuo A."/>
            <person name="Liang C."/>
            <person name="Lipzen A."/>
            <person name="Lutzoni F."/>
            <person name="Magnuson J."/>
            <person name="Mondo S."/>
            <person name="Nolan M."/>
            <person name="Ohm R."/>
            <person name="Pangilinan J."/>
            <person name="Park H.-J."/>
            <person name="Ramirez L."/>
            <person name="Alfaro M."/>
            <person name="Sun H."/>
            <person name="Tritt A."/>
            <person name="Yoshinaga Y."/>
            <person name="Zwiers L.-H."/>
            <person name="Turgeon B."/>
            <person name="Goodwin S."/>
            <person name="Spatafora J."/>
            <person name="Crous P."/>
            <person name="Grigoriev I."/>
        </authorList>
    </citation>
    <scope>NUCLEOTIDE SEQUENCE</scope>
    <source>
        <strain evidence="1">ATCC 200398</strain>
    </source>
</reference>
<dbReference type="Proteomes" id="UP000799755">
    <property type="component" value="Unassembled WGS sequence"/>
</dbReference>
<keyword evidence="2" id="KW-1185">Reference proteome</keyword>
<sequence length="174" mass="19180">MSPRRGVPGILFPDRGPNQICRLGQGSQSDMSPRRGVPGILFPDRGPNQICRLGQGSQSDMSPRRGVPGILFLDRGPNEILSFRIRIACLRFFRTFYLSPRTIGYVWGCILSFVLDLLCNDAGKTEDYPTRGRSGIRGTGINVLELDLELGVMWSRVMRSGAGRGGFGSWGCNE</sequence>
<accession>A0ACB6QC21</accession>
<comment type="caution">
    <text evidence="1">The sequence shown here is derived from an EMBL/GenBank/DDBJ whole genome shotgun (WGS) entry which is preliminary data.</text>
</comment>
<protein>
    <submittedName>
        <fullName evidence="1">Uncharacterized protein</fullName>
    </submittedName>
</protein>
<dbReference type="EMBL" id="MU003539">
    <property type="protein sequence ID" value="KAF2464153.1"/>
    <property type="molecule type" value="Genomic_DNA"/>
</dbReference>
<proteinExistence type="predicted"/>
<gene>
    <name evidence="1" type="ORF">BDR25DRAFT_381574</name>
</gene>
<name>A0ACB6QC21_9PLEO</name>
<evidence type="ECO:0000313" key="1">
    <source>
        <dbReference type="EMBL" id="KAF2464153.1"/>
    </source>
</evidence>